<dbReference type="AlphaFoldDB" id="A0A6J7I808"/>
<evidence type="ECO:0000259" key="1">
    <source>
        <dbReference type="Pfam" id="PF00391"/>
    </source>
</evidence>
<dbReference type="Gene3D" id="3.50.30.10">
    <property type="entry name" value="Phosphohistidine domain"/>
    <property type="match status" value="1"/>
</dbReference>
<dbReference type="Gene3D" id="3.30.470.20">
    <property type="entry name" value="ATP-grasp fold, B domain"/>
    <property type="match status" value="1"/>
</dbReference>
<accession>A0A6J7I808</accession>
<dbReference type="InterPro" id="IPR036637">
    <property type="entry name" value="Phosphohistidine_dom_sf"/>
</dbReference>
<sequence length="631" mass="67409">MPDESRTDRTAPQYLHTFESPLSDRMYLGGKGASLARMTGTLGLPVPPGFTITTEAWKAFATKEPVLPDVLGDEITLHLVQLAARLNKELDNPDNPLLLSVRSGASQSMPGMMDTVLNVGMSDDVVVGVAARTSDRFAWQSYIRLLASFAEVVRELPADVLARAHSRAEHADDTESVQLWKDAIEQHGPPFPQKAVGQVRESIEAVWRSWDRPRAQRYRKYRGIPDDLGTAVTVQAMVFGNLDNDSGTGVVFTRDPATGHPAAYGDFMRCAQGEDVVNGSQIPESIDSLRRESSEVWEALQDALTKLEHEYTDMCDVEFTIQHGKLWILQARVGQRSPAAAARIAVDLVDQGMIDVEAALDRVSLSALEMLQAPVCETFAGLTELGVGVPASPGTAVGCAVLDSSRAEELAEQGIVPVLICPTTSPQDISGMIASSGIVTALGGRASHAAVVARGMGKPASCGVTGMTIHHEERSVSFASGAVIHEGDLITVSGDDGRVLLGAAEFSAPVASEWVSRILAWCDERGQVPLLAAPRADLHVVTVPEDVREGSRAVLINVAWEGADSAALLSRTCDRVFEVADPDTEVFITLPRNLAGIDFRPSGGPWAGIVADGDNSWAARLLSARLTGAVS</sequence>
<organism evidence="3">
    <name type="scientific">freshwater metagenome</name>
    <dbReference type="NCBI Taxonomy" id="449393"/>
    <lineage>
        <taxon>unclassified sequences</taxon>
        <taxon>metagenomes</taxon>
        <taxon>ecological metagenomes</taxon>
    </lineage>
</organism>
<dbReference type="InterPro" id="IPR002192">
    <property type="entry name" value="PPDK_AMP/ATP-bd"/>
</dbReference>
<dbReference type="InterPro" id="IPR013815">
    <property type="entry name" value="ATP_grasp_subdomain_1"/>
</dbReference>
<feature type="domain" description="PEP-utilising enzyme mobile" evidence="1">
    <location>
        <begin position="418"/>
        <end position="497"/>
    </location>
</feature>
<dbReference type="PANTHER" id="PTHR22931:SF9">
    <property type="entry name" value="PYRUVATE, PHOSPHATE DIKINASE 1, CHLOROPLASTIC"/>
    <property type="match status" value="1"/>
</dbReference>
<dbReference type="EMBL" id="CAFBNE010000001">
    <property type="protein sequence ID" value="CAB4927025.1"/>
    <property type="molecule type" value="Genomic_DNA"/>
</dbReference>
<dbReference type="GO" id="GO:0016301">
    <property type="term" value="F:kinase activity"/>
    <property type="evidence" value="ECO:0007669"/>
    <property type="project" value="InterPro"/>
</dbReference>
<dbReference type="Gene3D" id="1.20.80.30">
    <property type="match status" value="1"/>
</dbReference>
<protein>
    <submittedName>
        <fullName evidence="3">Unannotated protein</fullName>
    </submittedName>
</protein>
<dbReference type="GO" id="GO:0050242">
    <property type="term" value="F:pyruvate, phosphate dikinase activity"/>
    <property type="evidence" value="ECO:0007669"/>
    <property type="project" value="InterPro"/>
</dbReference>
<dbReference type="Gene3D" id="3.30.1490.20">
    <property type="entry name" value="ATP-grasp fold, A domain"/>
    <property type="match status" value="1"/>
</dbReference>
<reference evidence="3" key="1">
    <citation type="submission" date="2020-05" db="EMBL/GenBank/DDBJ databases">
        <authorList>
            <person name="Chiriac C."/>
            <person name="Salcher M."/>
            <person name="Ghai R."/>
            <person name="Kavagutti S V."/>
        </authorList>
    </citation>
    <scope>NUCLEOTIDE SEQUENCE</scope>
</reference>
<feature type="domain" description="Pyruvate phosphate dikinase AMP/ATP-binding" evidence="2">
    <location>
        <begin position="27"/>
        <end position="64"/>
    </location>
</feature>
<name>A0A6J7I808_9ZZZZ</name>
<proteinExistence type="predicted"/>
<evidence type="ECO:0000313" key="3">
    <source>
        <dbReference type="EMBL" id="CAB4927025.1"/>
    </source>
</evidence>
<dbReference type="Pfam" id="PF01326">
    <property type="entry name" value="PPDK_N"/>
    <property type="match status" value="3"/>
</dbReference>
<feature type="domain" description="Pyruvate phosphate dikinase AMP/ATP-binding" evidence="2">
    <location>
        <begin position="297"/>
        <end position="346"/>
    </location>
</feature>
<dbReference type="PANTHER" id="PTHR22931">
    <property type="entry name" value="PHOSPHOENOLPYRUVATE DIKINASE-RELATED"/>
    <property type="match status" value="1"/>
</dbReference>
<dbReference type="SUPFAM" id="SSF56059">
    <property type="entry name" value="Glutathione synthetase ATP-binding domain-like"/>
    <property type="match status" value="1"/>
</dbReference>
<dbReference type="SUPFAM" id="SSF52009">
    <property type="entry name" value="Phosphohistidine domain"/>
    <property type="match status" value="1"/>
</dbReference>
<dbReference type="InterPro" id="IPR008279">
    <property type="entry name" value="PEP-util_enz_mobile_dom"/>
</dbReference>
<dbReference type="Pfam" id="PF00391">
    <property type="entry name" value="PEP-utilizers"/>
    <property type="match status" value="1"/>
</dbReference>
<dbReference type="InterPro" id="IPR010121">
    <property type="entry name" value="Pyruvate_phosphate_dikinase"/>
</dbReference>
<evidence type="ECO:0000259" key="2">
    <source>
        <dbReference type="Pfam" id="PF01326"/>
    </source>
</evidence>
<feature type="domain" description="Pyruvate phosphate dikinase AMP/ATP-binding" evidence="2">
    <location>
        <begin position="67"/>
        <end position="286"/>
    </location>
</feature>
<gene>
    <name evidence="3" type="ORF">UFOPK3772_00021</name>
</gene>
<dbReference type="GO" id="GO:0005524">
    <property type="term" value="F:ATP binding"/>
    <property type="evidence" value="ECO:0007669"/>
    <property type="project" value="InterPro"/>
</dbReference>
<dbReference type="Gene3D" id="1.10.189.10">
    <property type="entry name" value="Pyruvate Phosphate Dikinase, domain 2"/>
    <property type="match status" value="1"/>
</dbReference>